<proteinExistence type="predicted"/>
<evidence type="ECO:0000313" key="2">
    <source>
        <dbReference type="Proteomes" id="UP000095606"/>
    </source>
</evidence>
<sequence>MASRQEGTLLQEFCRIGKKWKKINKHKVFYVIKKEEICSVINPKNYGKKNLLAFAEKIGNFTLNVTMVDEAGNPLTADDISQCHLSGFPILFTQNELLEALAKEIFKQQFIWKSVQEKDIKECNKEERIIKQIPLMPRCPDLLKRLFHCIEIRDERSPKHAIAYKSCLGKLEEMVKDQWDDWNREQSK</sequence>
<accession>A0A174LCG9</accession>
<organism evidence="1 2">
    <name type="scientific">Bacteroides faecis</name>
    <dbReference type="NCBI Taxonomy" id="674529"/>
    <lineage>
        <taxon>Bacteria</taxon>
        <taxon>Pseudomonadati</taxon>
        <taxon>Bacteroidota</taxon>
        <taxon>Bacteroidia</taxon>
        <taxon>Bacteroidales</taxon>
        <taxon>Bacteroidaceae</taxon>
        <taxon>Bacteroides</taxon>
    </lineage>
</organism>
<dbReference type="EMBL" id="CZAE01000008">
    <property type="protein sequence ID" value="CUP19838.1"/>
    <property type="molecule type" value="Genomic_DNA"/>
</dbReference>
<dbReference type="Proteomes" id="UP000095606">
    <property type="component" value="Unassembled WGS sequence"/>
</dbReference>
<evidence type="ECO:0000313" key="1">
    <source>
        <dbReference type="EMBL" id="CUP19838.1"/>
    </source>
</evidence>
<name>A0A174LCG9_9BACE</name>
<dbReference type="AlphaFoldDB" id="A0A174LCG9"/>
<gene>
    <name evidence="1" type="ORF">ERS852461_02074</name>
</gene>
<protein>
    <submittedName>
        <fullName evidence="1">Uncharacterized protein</fullName>
    </submittedName>
</protein>
<reference evidence="1 2" key="1">
    <citation type="submission" date="2015-09" db="EMBL/GenBank/DDBJ databases">
        <authorList>
            <consortium name="Pathogen Informatics"/>
        </authorList>
    </citation>
    <scope>NUCLEOTIDE SEQUENCE [LARGE SCALE GENOMIC DNA]</scope>
    <source>
        <strain evidence="1 2">2789STDY5834846</strain>
    </source>
</reference>